<dbReference type="EMBL" id="BLAY01000005">
    <property type="protein sequence ID" value="GET35883.1"/>
    <property type="molecule type" value="Genomic_DNA"/>
</dbReference>
<reference evidence="2" key="1">
    <citation type="submission" date="2019-10" db="EMBL/GenBank/DDBJ databases">
        <title>Draft genome sequece of Microseira wollei NIES-4236.</title>
        <authorList>
            <person name="Yamaguchi H."/>
            <person name="Suzuki S."/>
            <person name="Kawachi M."/>
        </authorList>
    </citation>
    <scope>NUCLEOTIDE SEQUENCE</scope>
    <source>
        <strain evidence="2">NIES-4236</strain>
    </source>
</reference>
<dbReference type="AlphaFoldDB" id="A0AAV3X1S8"/>
<dbReference type="Proteomes" id="UP001050975">
    <property type="component" value="Unassembled WGS sequence"/>
</dbReference>
<sequence>MTTIPSSHMLESQPVSALSQQIQGVHHFGITVEDMGKALEFYTEVLGGKIIIPEIGLAGYTMHNTLFQKEEIEAIEKGVDPKSLGVPNLRDGTEKLDLYFIQFDNVVLEILQYRDANAAPNGSNAFPAKHAYSSPAFVNSMHISFYLKDDVDVDKFVKDLETECHKRGMDQVKCNRIVTVRSQAERQQVASEYNSCKLYGADFGDFEGWTLVYCKGPNGEQLEFNQVLRKAKVLFEKARQDYQKSREYRQ</sequence>
<accession>A0AAV3X1S8</accession>
<dbReference type="InterPro" id="IPR004360">
    <property type="entry name" value="Glyas_Fos-R_dOase_dom"/>
</dbReference>
<gene>
    <name evidence="2" type="ORF">MiSe_06310</name>
</gene>
<dbReference type="Pfam" id="PF00903">
    <property type="entry name" value="Glyoxalase"/>
    <property type="match status" value="1"/>
</dbReference>
<name>A0AAV3X1S8_9CYAN</name>
<dbReference type="Gene3D" id="3.10.180.10">
    <property type="entry name" value="2,3-Dihydroxybiphenyl 1,2-Dioxygenase, domain 1"/>
    <property type="match status" value="1"/>
</dbReference>
<organism evidence="2 3">
    <name type="scientific">Microseira wollei NIES-4236</name>
    <dbReference type="NCBI Taxonomy" id="2530354"/>
    <lineage>
        <taxon>Bacteria</taxon>
        <taxon>Bacillati</taxon>
        <taxon>Cyanobacteriota</taxon>
        <taxon>Cyanophyceae</taxon>
        <taxon>Oscillatoriophycideae</taxon>
        <taxon>Aerosakkonematales</taxon>
        <taxon>Aerosakkonemataceae</taxon>
        <taxon>Microseira</taxon>
    </lineage>
</organism>
<evidence type="ECO:0000313" key="3">
    <source>
        <dbReference type="Proteomes" id="UP001050975"/>
    </source>
</evidence>
<dbReference type="InterPro" id="IPR029068">
    <property type="entry name" value="Glyas_Bleomycin-R_OHBP_Dase"/>
</dbReference>
<protein>
    <recommendedName>
        <fullName evidence="1">Glyoxalase/fosfomycin resistance/dioxygenase domain-containing protein</fullName>
    </recommendedName>
</protein>
<comment type="caution">
    <text evidence="2">The sequence shown here is derived from an EMBL/GenBank/DDBJ whole genome shotgun (WGS) entry which is preliminary data.</text>
</comment>
<keyword evidence="3" id="KW-1185">Reference proteome</keyword>
<feature type="domain" description="Glyoxalase/fosfomycin resistance/dioxygenase" evidence="1">
    <location>
        <begin position="25"/>
        <end position="162"/>
    </location>
</feature>
<evidence type="ECO:0000313" key="2">
    <source>
        <dbReference type="EMBL" id="GET35883.1"/>
    </source>
</evidence>
<evidence type="ECO:0000259" key="1">
    <source>
        <dbReference type="Pfam" id="PF00903"/>
    </source>
</evidence>
<proteinExistence type="predicted"/>
<dbReference type="SUPFAM" id="SSF54593">
    <property type="entry name" value="Glyoxalase/Bleomycin resistance protein/Dihydroxybiphenyl dioxygenase"/>
    <property type="match status" value="1"/>
</dbReference>
<dbReference type="RefSeq" id="WP_226574688.1">
    <property type="nucleotide sequence ID" value="NZ_BLAY01000005.1"/>
</dbReference>